<comment type="caution">
    <text evidence="1">The sequence shown here is derived from an EMBL/GenBank/DDBJ whole genome shotgun (WGS) entry which is preliminary data.</text>
</comment>
<accession>A0A101LV21</accession>
<protein>
    <submittedName>
        <fullName evidence="1">Uncharacterized protein</fullName>
    </submittedName>
</protein>
<keyword evidence="1" id="KW-0496">Mitochondrion</keyword>
<evidence type="ECO:0000313" key="1">
    <source>
        <dbReference type="EMBL" id="KUM45855.1"/>
    </source>
</evidence>
<gene>
    <name evidence="1" type="ORF">ABT39_MTgene2209</name>
</gene>
<sequence length="36" mass="4185">MIPIMMGLILPYTHYYFYTSISTSLTGEVDTIRSRL</sequence>
<dbReference type="EMBL" id="LKAM01000015">
    <property type="protein sequence ID" value="KUM45855.1"/>
    <property type="molecule type" value="Genomic_DNA"/>
</dbReference>
<organism evidence="1">
    <name type="scientific">Picea glauca</name>
    <name type="common">White spruce</name>
    <name type="synonym">Pinus glauca</name>
    <dbReference type="NCBI Taxonomy" id="3330"/>
    <lineage>
        <taxon>Eukaryota</taxon>
        <taxon>Viridiplantae</taxon>
        <taxon>Streptophyta</taxon>
        <taxon>Embryophyta</taxon>
        <taxon>Tracheophyta</taxon>
        <taxon>Spermatophyta</taxon>
        <taxon>Pinopsida</taxon>
        <taxon>Pinidae</taxon>
        <taxon>Conifers I</taxon>
        <taxon>Pinales</taxon>
        <taxon>Pinaceae</taxon>
        <taxon>Picea</taxon>
    </lineage>
</organism>
<reference evidence="1" key="1">
    <citation type="journal article" date="2015" name="Genome Biol. Evol.">
        <title>Organellar Genomes of White Spruce (Picea glauca): Assembly and Annotation.</title>
        <authorList>
            <person name="Jackman S.D."/>
            <person name="Warren R.L."/>
            <person name="Gibb E.A."/>
            <person name="Vandervalk B.P."/>
            <person name="Mohamadi H."/>
            <person name="Chu J."/>
            <person name="Raymond A."/>
            <person name="Pleasance S."/>
            <person name="Coope R."/>
            <person name="Wildung M.R."/>
            <person name="Ritland C.E."/>
            <person name="Bousquet J."/>
            <person name="Jones S.J."/>
            <person name="Bohlmann J."/>
            <person name="Birol I."/>
        </authorList>
    </citation>
    <scope>NUCLEOTIDE SEQUENCE [LARGE SCALE GENOMIC DNA]</scope>
    <source>
        <tissue evidence="1">Flushing bud</tissue>
    </source>
</reference>
<dbReference type="AlphaFoldDB" id="A0A101LV21"/>
<proteinExistence type="predicted"/>
<name>A0A101LV21_PICGL</name>
<geneLocation type="mitochondrion" evidence="1"/>